<proteinExistence type="predicted"/>
<reference evidence="1 2" key="1">
    <citation type="submission" date="2021-06" db="EMBL/GenBank/DDBJ databases">
        <title>Caerostris extrusa draft genome.</title>
        <authorList>
            <person name="Kono N."/>
            <person name="Arakawa K."/>
        </authorList>
    </citation>
    <scope>NUCLEOTIDE SEQUENCE [LARGE SCALE GENOMIC DNA]</scope>
</reference>
<evidence type="ECO:0000313" key="2">
    <source>
        <dbReference type="Proteomes" id="UP001054945"/>
    </source>
</evidence>
<sequence length="152" mass="17491">MKALLDNVIDGVIKNMEESIVEGEFGKFYDFSAGDTGLEKENSILIQQVWDLEKKNETLVNCVTQIRGYFTEFVGKQYLDSLREKKSKKKCVVDSKTEQMLNGNSTAEVKAENMRNYIESLSHDIKQYNGEINGDQKDCRTEEVFNNSKRKQ</sequence>
<protein>
    <submittedName>
        <fullName evidence="1">CAP-Gly domain-containing protein</fullName>
    </submittedName>
</protein>
<accession>A0AAV4PI46</accession>
<name>A0AAV4PI46_CAEEX</name>
<keyword evidence="2" id="KW-1185">Reference proteome</keyword>
<dbReference type="AlphaFoldDB" id="A0AAV4PI46"/>
<dbReference type="EMBL" id="BPLR01004534">
    <property type="protein sequence ID" value="GIX95564.1"/>
    <property type="molecule type" value="Genomic_DNA"/>
</dbReference>
<gene>
    <name evidence="1" type="primary">AVEN_134668_1</name>
    <name evidence="1" type="ORF">CEXT_255241</name>
</gene>
<dbReference type="Proteomes" id="UP001054945">
    <property type="component" value="Unassembled WGS sequence"/>
</dbReference>
<evidence type="ECO:0000313" key="1">
    <source>
        <dbReference type="EMBL" id="GIX95564.1"/>
    </source>
</evidence>
<comment type="caution">
    <text evidence="1">The sequence shown here is derived from an EMBL/GenBank/DDBJ whole genome shotgun (WGS) entry which is preliminary data.</text>
</comment>
<organism evidence="1 2">
    <name type="scientific">Caerostris extrusa</name>
    <name type="common">Bark spider</name>
    <name type="synonym">Caerostris bankana</name>
    <dbReference type="NCBI Taxonomy" id="172846"/>
    <lineage>
        <taxon>Eukaryota</taxon>
        <taxon>Metazoa</taxon>
        <taxon>Ecdysozoa</taxon>
        <taxon>Arthropoda</taxon>
        <taxon>Chelicerata</taxon>
        <taxon>Arachnida</taxon>
        <taxon>Araneae</taxon>
        <taxon>Araneomorphae</taxon>
        <taxon>Entelegynae</taxon>
        <taxon>Araneoidea</taxon>
        <taxon>Araneidae</taxon>
        <taxon>Caerostris</taxon>
    </lineage>
</organism>